<protein>
    <submittedName>
        <fullName evidence="5">Lytic transglycosylase domain-containing protein</fullName>
    </submittedName>
</protein>
<feature type="domain" description="Transglycosylase SLT" evidence="4">
    <location>
        <begin position="141"/>
        <end position="234"/>
    </location>
</feature>
<dbReference type="InterPro" id="IPR008258">
    <property type="entry name" value="Transglycosylase_SLT_dom_1"/>
</dbReference>
<comment type="caution">
    <text evidence="5">The sequence shown here is derived from an EMBL/GenBank/DDBJ whole genome shotgun (WGS) entry which is preliminary data.</text>
</comment>
<dbReference type="Proteomes" id="UP000262379">
    <property type="component" value="Unassembled WGS sequence"/>
</dbReference>
<evidence type="ECO:0000313" key="6">
    <source>
        <dbReference type="Proteomes" id="UP000262379"/>
    </source>
</evidence>
<dbReference type="PANTHER" id="PTHR37423">
    <property type="entry name" value="SOLUBLE LYTIC MUREIN TRANSGLYCOSYLASE-RELATED"/>
    <property type="match status" value="1"/>
</dbReference>
<evidence type="ECO:0000256" key="3">
    <source>
        <dbReference type="SAM" id="MobiDB-lite"/>
    </source>
</evidence>
<evidence type="ECO:0000256" key="2">
    <source>
        <dbReference type="ARBA" id="ARBA00009387"/>
    </source>
</evidence>
<gene>
    <name evidence="5" type="ORF">DY251_18740</name>
</gene>
<dbReference type="Gene3D" id="1.10.530.10">
    <property type="match status" value="1"/>
</dbReference>
<proteinExistence type="inferred from homology"/>
<comment type="similarity">
    <text evidence="2">Belongs to the virb1 family.</text>
</comment>
<dbReference type="Pfam" id="PF01464">
    <property type="entry name" value="SLT"/>
    <property type="match status" value="1"/>
</dbReference>
<dbReference type="PANTHER" id="PTHR37423:SF2">
    <property type="entry name" value="MEMBRANE-BOUND LYTIC MUREIN TRANSGLYCOSYLASE C"/>
    <property type="match status" value="1"/>
</dbReference>
<dbReference type="AlphaFoldDB" id="A0A371X6D4"/>
<reference evidence="6" key="1">
    <citation type="submission" date="2018-08" db="EMBL/GenBank/DDBJ databases">
        <authorList>
            <person name="Im W.T."/>
        </authorList>
    </citation>
    <scope>NUCLEOTIDE SEQUENCE [LARGE SCALE GENOMIC DNA]</scope>
    <source>
        <strain evidence="6">LA-28</strain>
    </source>
</reference>
<sequence length="330" mass="34720">MRFLARKAARASSIHGGKVVALLCAVMPLHAFGGDLDARSSSVVTPLSDQAFSVRAGEMTAAPHAAAKAAPVPSRLKAIRASANVFTYRAKPLQVEPPHGLAAESVADATALMRSSETNKADAKVRQDLLAGMPDDVAGMIVQAAREEGVDPNLMLSIARAENGAFDATAVSGAGAVGIMQMLPETGAAYGASDLTDPAQNVRASAKFLKVLVDKYANPMLVAAAYNAGEPKVDVRRSLPLIRETANYVTRVVGLYTHAYAPGDIETVGRVHQEYRSNEQRGVVRTKVSSPARSTMLVFSISSAGPNTTDEAEQIQPSDGPVKVREEGSR</sequence>
<dbReference type="EMBL" id="QURN01000017">
    <property type="protein sequence ID" value="RFC64798.1"/>
    <property type="molecule type" value="Genomic_DNA"/>
</dbReference>
<comment type="similarity">
    <text evidence="1">Belongs to the transglycosylase Slt family.</text>
</comment>
<accession>A0A371X6D4</accession>
<evidence type="ECO:0000259" key="4">
    <source>
        <dbReference type="Pfam" id="PF01464"/>
    </source>
</evidence>
<dbReference type="SUPFAM" id="SSF53955">
    <property type="entry name" value="Lysozyme-like"/>
    <property type="match status" value="1"/>
</dbReference>
<feature type="region of interest" description="Disordered" evidence="3">
    <location>
        <begin position="302"/>
        <end position="330"/>
    </location>
</feature>
<dbReference type="InterPro" id="IPR023346">
    <property type="entry name" value="Lysozyme-like_dom_sf"/>
</dbReference>
<keyword evidence="6" id="KW-1185">Reference proteome</keyword>
<evidence type="ECO:0000256" key="1">
    <source>
        <dbReference type="ARBA" id="ARBA00007734"/>
    </source>
</evidence>
<name>A0A371X6D4_9HYPH</name>
<organism evidence="5 6">
    <name type="scientific">Mesorhizobium denitrificans</name>
    <dbReference type="NCBI Taxonomy" id="2294114"/>
    <lineage>
        <taxon>Bacteria</taxon>
        <taxon>Pseudomonadati</taxon>
        <taxon>Pseudomonadota</taxon>
        <taxon>Alphaproteobacteria</taxon>
        <taxon>Hyphomicrobiales</taxon>
        <taxon>Phyllobacteriaceae</taxon>
        <taxon>Mesorhizobium</taxon>
    </lineage>
</organism>
<evidence type="ECO:0000313" key="5">
    <source>
        <dbReference type="EMBL" id="RFC64798.1"/>
    </source>
</evidence>